<dbReference type="PANTHER" id="PTHR12550:SF49">
    <property type="entry name" value="PROTEIN HUA2-LIKE 2-RELATED"/>
    <property type="match status" value="1"/>
</dbReference>
<feature type="region of interest" description="Disordered" evidence="6">
    <location>
        <begin position="384"/>
        <end position="462"/>
    </location>
</feature>
<sequence>MAPSRRKGTSKAAAAAAACRQWKVGDLVLAKVKGFPAWPATVSEPEKWGYSRDRKKVLVYFFGTQQIAFCNPVDVEAFTEDKKQSLFVKRRGKGADFIRAVHEIIDCFEKLKTEQPVNGSSTDEVTVRSDNVAVELTRTHLEGEALNTLESSSKMNHGGESEPDFENEAGAVAAKDDMSHDGEMLSVDPTGVEVMDGPATKTYSTRRKIVGGRSRNGAVDRRVPSARRLRSSLRADPEVLQKRLFPSGPLTMNAGYGANTVRDRYMRRNKMDGKLSDGLDRNNMEQSDFVSNGSTEESDSEIATVDSCSVSLNEGSSVESGCKPVYKCAVQGVSEVELSHRLEFQSSAVILKKKRKPNRKRLHIDLSESSAGLDKDAAPEILTARTTDVLPGDPVKSDENNSKELKEDGDEHLPLVKRARVRMGRSAPEGEVLDNEVLNDAKSPGDSDKSLEQVPEGDGSCLQNSTCIKSDAYDSSPSKKCSSKRPSFWEIRKQFGGSLDGESALPPSKRLHRALEAMSAYAADDDKQDVDGLCKMKTSINGYCSSSKEVCSELSGGIKVEKNSDADRIRSPANSVQEDAAIVASAKALVAQEGLQHLSDVPALTTPLACDDSSAKVSYEDKCDVSDAVIQTPQKVESSNDCPSSTFVAHSANAESDDGELQGTFKCKCPSPELIMTSDENCENEAAESAKHFEDPISEVSGRSADCGSNDEIIMSSPEKSDMMRLASAEAECGKNNNLCQVSLDVSIQDKDKSLKLKEAGLESKNISVTSSSSPEKVVDVSLKELHVSGLSSVSDDQFGDKAVSTTLSSSSHDSFVRISTPNTLTCNMSTVDSSRHVSIGSSSPLPHQLHDKQRTSGKLSSRGEANGALGSFEAALGILTRTKESIGRATRVALDCAKLGVASEVVEIIAQKLENESSLRRRVDLFFLVDSIAQFSRGLKGHIGGIYPSAIQGVLPRLISAAAPPGSSSQENRRQCLKVLRVWQERKIIPESAIRPYIRELESFCGSSLGRGFSRRPMRTERAFDDPIREMEGMLVDEYGSNSSFQLPGFRMPAMLKDEEVSDSDGESFEAVTPEHPAGKPNGEEAILVIEKHKRILEDVDGELEMEDVSPVCEGENASISHSIGTDSGQISRPNFGASFHPPLPKDGPPSSPPLPSSPPPPPPPPPLPSVMPAPSSFPPPSSILNLAPSIVQSKCSMGSQNIKDNLQETIFQRCSVAHVHLAVSDAIHCQTSDSREIHGEGPLKVLDSSSSRPSGTGAVSHPPFGLSNVVHPPDGASAKGFHLRPPHPAPSNQFSYVQADQRRDISTPYSNVLHMQNGDNRSFSRDLNGIKSARREIGESWMTQSHYSGPCFPDGSRGHFAGGSYPVPHEPPLPSHKWGFPPRGMNRREIFTHRPPPEHSIPVTSRGEIFYLSGNHMSCSPISNVLAFGDQDKMTTQEWKLQLLVVRLVYTNLRVICGQRCALKERTATQFMPKAVTFGIPLPCLVKPNSEVDFYIGLNTKMGASNSVPQKSIHEFTVKDSKGKNVDLSIYKGKVLLVVNVASKCGFTSTNYTQLTQLYNEYKDKGFEVLAFPCNQFLKQEPGTSEQAQEFACTRFSAEYPIFQKVRVNGPNEAPVYTFLKASKGGFLSRSIKWNFTKFLVDKEGKVIRRYGLTTPPLSIKGDIEKALGEN</sequence>
<dbReference type="CDD" id="cd00340">
    <property type="entry name" value="GSH_Peroxidase"/>
    <property type="match status" value="1"/>
</dbReference>
<evidence type="ECO:0000256" key="2">
    <source>
        <dbReference type="ARBA" id="ARBA00022559"/>
    </source>
</evidence>
<dbReference type="InterPro" id="IPR013766">
    <property type="entry name" value="Thioredoxin_domain"/>
</dbReference>
<dbReference type="RefSeq" id="XP_027767794.1">
    <property type="nucleotide sequence ID" value="XM_027911993.1"/>
</dbReference>
<evidence type="ECO:0000259" key="8">
    <source>
        <dbReference type="PROSITE" id="PS51352"/>
    </source>
</evidence>
<dbReference type="PROSITE" id="PS00763">
    <property type="entry name" value="GLUTATHIONE_PEROXID_2"/>
    <property type="match status" value="1"/>
</dbReference>
<evidence type="ECO:0000256" key="5">
    <source>
        <dbReference type="RuleBase" id="RU000499"/>
    </source>
</evidence>
<feature type="region of interest" description="Disordered" evidence="6">
    <location>
        <begin position="273"/>
        <end position="302"/>
    </location>
</feature>
<dbReference type="PRINTS" id="PR01011">
    <property type="entry name" value="GLUTPROXDASE"/>
</dbReference>
<keyword evidence="2 5" id="KW-0575">Peroxidase</keyword>
<dbReference type="Pfam" id="PF04818">
    <property type="entry name" value="CID"/>
    <property type="match status" value="1"/>
</dbReference>
<feature type="compositionally biased region" description="Basic and acidic residues" evidence="6">
    <location>
        <begin position="395"/>
        <end position="414"/>
    </location>
</feature>
<feature type="compositionally biased region" description="Polar residues" evidence="6">
    <location>
        <begin position="1119"/>
        <end position="1134"/>
    </location>
</feature>
<dbReference type="PROSITE" id="PS00460">
    <property type="entry name" value="GLUTATHIONE_PEROXID_1"/>
    <property type="match status" value="1"/>
</dbReference>
<dbReference type="GeneID" id="107030383"/>
<dbReference type="PROSITE" id="PS51391">
    <property type="entry name" value="CID"/>
    <property type="match status" value="1"/>
</dbReference>
<feature type="domain" description="PWWP" evidence="7">
    <location>
        <begin position="24"/>
        <end position="81"/>
    </location>
</feature>
<dbReference type="SUPFAM" id="SSF63748">
    <property type="entry name" value="Tudor/PWWP/MBT"/>
    <property type="match status" value="1"/>
</dbReference>
<dbReference type="PROSITE" id="PS51352">
    <property type="entry name" value="THIOREDOXIN_2"/>
    <property type="match status" value="1"/>
</dbReference>
<evidence type="ECO:0000259" key="9">
    <source>
        <dbReference type="PROSITE" id="PS51391"/>
    </source>
</evidence>
<keyword evidence="4 5" id="KW-0560">Oxidoreductase</keyword>
<feature type="compositionally biased region" description="Polar residues" evidence="6">
    <location>
        <begin position="284"/>
        <end position="295"/>
    </location>
</feature>
<reference evidence="11" key="2">
    <citation type="submission" date="2025-08" db="UniProtKB">
        <authorList>
            <consortium name="RefSeq"/>
        </authorList>
    </citation>
    <scope>IDENTIFICATION</scope>
</reference>
<reference evidence="10" key="1">
    <citation type="journal article" date="2014" name="Nat. Genet.">
        <title>The genome of the stress-tolerant wild tomato species Solanum pennellii.</title>
        <authorList>
            <person name="Bolger A."/>
            <person name="Scossa F."/>
            <person name="Bolger M.E."/>
            <person name="Lanz C."/>
            <person name="Maumus F."/>
            <person name="Tohge T."/>
            <person name="Quesneville H."/>
            <person name="Alseekh S."/>
            <person name="Sorensen I."/>
            <person name="Lichtenstein G."/>
            <person name="Fich E.A."/>
            <person name="Conte M."/>
            <person name="Keller H."/>
            <person name="Schneeberger K."/>
            <person name="Schwacke R."/>
            <person name="Ofner I."/>
            <person name="Vrebalov J."/>
            <person name="Xu Y."/>
            <person name="Osorio S."/>
            <person name="Aflitos S.A."/>
            <person name="Schijlen E."/>
            <person name="Jimenez-Gomez J.M."/>
            <person name="Ryngajllo M."/>
            <person name="Kimura S."/>
            <person name="Kumar R."/>
            <person name="Koenig D."/>
            <person name="Headland L.R."/>
            <person name="Maloof J.N."/>
            <person name="Sinha N."/>
            <person name="van Ham R.C."/>
            <person name="Lankhorst R.K."/>
            <person name="Mao L."/>
            <person name="Vogel A."/>
            <person name="Arsova B."/>
            <person name="Panstruga R."/>
            <person name="Fei Z."/>
            <person name="Rose J.K."/>
            <person name="Zamir D."/>
            <person name="Carrari F."/>
            <person name="Giovannoni J.J."/>
            <person name="Weigel D."/>
            <person name="Usadel B."/>
            <person name="Fernie A.R."/>
        </authorList>
    </citation>
    <scope>NUCLEOTIDE SEQUENCE [LARGE SCALE GENOMIC DNA]</scope>
    <source>
        <strain evidence="10">cv. LA0716</strain>
    </source>
</reference>
<name>A0ABM1UWC6_SOLPN</name>
<dbReference type="PROSITE" id="PS50812">
    <property type="entry name" value="PWWP"/>
    <property type="match status" value="1"/>
</dbReference>
<dbReference type="InterPro" id="IPR036249">
    <property type="entry name" value="Thioredoxin-like_sf"/>
</dbReference>
<feature type="region of interest" description="Disordered" evidence="6">
    <location>
        <begin position="836"/>
        <end position="864"/>
    </location>
</feature>
<keyword evidence="3" id="KW-0507">mRNA processing</keyword>
<protein>
    <recommendedName>
        <fullName evidence="5">Glutathione peroxidase</fullName>
    </recommendedName>
</protein>
<dbReference type="SMART" id="SM00582">
    <property type="entry name" value="RPR"/>
    <property type="match status" value="1"/>
</dbReference>
<dbReference type="InterPro" id="IPR029760">
    <property type="entry name" value="GPX_CS"/>
</dbReference>
<dbReference type="PROSITE" id="PS51355">
    <property type="entry name" value="GLUTATHIONE_PEROXID_3"/>
    <property type="match status" value="1"/>
</dbReference>
<evidence type="ECO:0000259" key="7">
    <source>
        <dbReference type="PROSITE" id="PS50812"/>
    </source>
</evidence>
<dbReference type="Pfam" id="PF00255">
    <property type="entry name" value="GSHPx"/>
    <property type="match status" value="1"/>
</dbReference>
<feature type="region of interest" description="Disordered" evidence="6">
    <location>
        <begin position="1119"/>
        <end position="1178"/>
    </location>
</feature>
<dbReference type="InterPro" id="IPR006569">
    <property type="entry name" value="CID_dom"/>
</dbReference>
<dbReference type="Pfam" id="PF00855">
    <property type="entry name" value="PWWP"/>
    <property type="match status" value="1"/>
</dbReference>
<evidence type="ECO:0000256" key="6">
    <source>
        <dbReference type="SAM" id="MobiDB-lite"/>
    </source>
</evidence>
<dbReference type="InterPro" id="IPR029759">
    <property type="entry name" value="GPX_AS"/>
</dbReference>
<dbReference type="InterPro" id="IPR008942">
    <property type="entry name" value="ENTH_VHS"/>
</dbReference>
<dbReference type="Proteomes" id="UP000694930">
    <property type="component" value="Chromosome 9"/>
</dbReference>
<accession>A0ABM1UWC6</accession>
<dbReference type="Gene3D" id="1.25.40.90">
    <property type="match status" value="1"/>
</dbReference>
<dbReference type="Gene3D" id="3.40.30.10">
    <property type="entry name" value="Glutaredoxin"/>
    <property type="match status" value="1"/>
</dbReference>
<feature type="domain" description="CID" evidence="9">
    <location>
        <begin position="865"/>
        <end position="1006"/>
    </location>
</feature>
<evidence type="ECO:0000313" key="10">
    <source>
        <dbReference type="Proteomes" id="UP000694930"/>
    </source>
</evidence>
<feature type="compositionally biased region" description="Basic and acidic residues" evidence="6">
    <location>
        <begin position="273"/>
        <end position="283"/>
    </location>
</feature>
<dbReference type="PANTHER" id="PTHR12550">
    <property type="entry name" value="HEPATOMA-DERIVED GROWTH FACTOR-RELATED"/>
    <property type="match status" value="1"/>
</dbReference>
<dbReference type="InterPro" id="IPR000889">
    <property type="entry name" value="Glutathione_peroxidase"/>
</dbReference>
<feature type="region of interest" description="Disordered" evidence="6">
    <location>
        <begin position="1235"/>
        <end position="1269"/>
    </location>
</feature>
<organism evidence="10 11">
    <name type="scientific">Solanum pennellii</name>
    <name type="common">Tomato</name>
    <name type="synonym">Lycopersicon pennellii</name>
    <dbReference type="NCBI Taxonomy" id="28526"/>
    <lineage>
        <taxon>Eukaryota</taxon>
        <taxon>Viridiplantae</taxon>
        <taxon>Streptophyta</taxon>
        <taxon>Embryophyta</taxon>
        <taxon>Tracheophyta</taxon>
        <taxon>Spermatophyta</taxon>
        <taxon>Magnoliopsida</taxon>
        <taxon>eudicotyledons</taxon>
        <taxon>Gunneridae</taxon>
        <taxon>Pentapetalae</taxon>
        <taxon>asterids</taxon>
        <taxon>lamiids</taxon>
        <taxon>Solanales</taxon>
        <taxon>Solanaceae</taxon>
        <taxon>Solanoideae</taxon>
        <taxon>Solaneae</taxon>
        <taxon>Solanum</taxon>
        <taxon>Solanum subgen. Lycopersicon</taxon>
    </lineage>
</organism>
<dbReference type="InterPro" id="IPR000313">
    <property type="entry name" value="PWWP_dom"/>
</dbReference>
<evidence type="ECO:0000313" key="11">
    <source>
        <dbReference type="RefSeq" id="XP_027767794.1"/>
    </source>
</evidence>
<evidence type="ECO:0000256" key="4">
    <source>
        <dbReference type="ARBA" id="ARBA00023002"/>
    </source>
</evidence>
<evidence type="ECO:0000256" key="1">
    <source>
        <dbReference type="ARBA" id="ARBA00006926"/>
    </source>
</evidence>
<dbReference type="SMART" id="SM00293">
    <property type="entry name" value="PWWP"/>
    <property type="match status" value="1"/>
</dbReference>
<feature type="domain" description="Thioredoxin" evidence="8">
    <location>
        <begin position="1509"/>
        <end position="1671"/>
    </location>
</feature>
<feature type="region of interest" description="Disordered" evidence="6">
    <location>
        <begin position="1060"/>
        <end position="1084"/>
    </location>
</feature>
<proteinExistence type="inferred from homology"/>
<comment type="similarity">
    <text evidence="1 5">Belongs to the glutathione peroxidase family.</text>
</comment>
<dbReference type="Gene3D" id="2.30.30.140">
    <property type="match status" value="1"/>
</dbReference>
<feature type="compositionally biased region" description="Pro residues" evidence="6">
    <location>
        <begin position="1143"/>
        <end position="1178"/>
    </location>
</feature>
<keyword evidence="10" id="KW-1185">Reference proteome</keyword>
<dbReference type="SUPFAM" id="SSF52833">
    <property type="entry name" value="Thioredoxin-like"/>
    <property type="match status" value="1"/>
</dbReference>
<gene>
    <name evidence="11" type="primary">LOC107030383</name>
</gene>
<evidence type="ECO:0000256" key="3">
    <source>
        <dbReference type="ARBA" id="ARBA00022664"/>
    </source>
</evidence>